<keyword evidence="3" id="KW-1185">Reference proteome</keyword>
<dbReference type="EMBL" id="VVIW01000026">
    <property type="protein sequence ID" value="NHZ44068.1"/>
    <property type="molecule type" value="Genomic_DNA"/>
</dbReference>
<evidence type="ECO:0000313" key="2">
    <source>
        <dbReference type="EMBL" id="NHZ44068.1"/>
    </source>
</evidence>
<accession>A0ABX0MA74</accession>
<gene>
    <name evidence="2" type="ORF">F1609_28460</name>
</gene>
<proteinExistence type="predicted"/>
<evidence type="ECO:0000256" key="1">
    <source>
        <dbReference type="SAM" id="MobiDB-lite"/>
    </source>
</evidence>
<sequence>MSKSSAERQAEYRARRDTAAQGNGERRLNTWMSTAAHLALKRIAGRYGVTQRGMLERLVLAEDEKIVAALDIDTPEWDGYFRIGTVRR</sequence>
<feature type="region of interest" description="Disordered" evidence="1">
    <location>
        <begin position="1"/>
        <end position="26"/>
    </location>
</feature>
<comment type="caution">
    <text evidence="2">The sequence shown here is derived from an EMBL/GenBank/DDBJ whole genome shotgun (WGS) entry which is preliminary data.</text>
</comment>
<organism evidence="2 3">
    <name type="scientific">Massilia aquatica</name>
    <dbReference type="NCBI Taxonomy" id="2609000"/>
    <lineage>
        <taxon>Bacteria</taxon>
        <taxon>Pseudomonadati</taxon>
        <taxon>Pseudomonadota</taxon>
        <taxon>Betaproteobacteria</taxon>
        <taxon>Burkholderiales</taxon>
        <taxon>Oxalobacteraceae</taxon>
        <taxon>Telluria group</taxon>
        <taxon>Massilia</taxon>
    </lineage>
</organism>
<name>A0ABX0MA74_9BURK</name>
<dbReference type="Proteomes" id="UP000819052">
    <property type="component" value="Unassembled WGS sequence"/>
</dbReference>
<reference evidence="2 3" key="1">
    <citation type="submission" date="2019-09" db="EMBL/GenBank/DDBJ databases">
        <title>Taxonomy of Antarctic Massilia spp.: description of Massilia rubra sp. nov., Massilia aquatica sp. nov., Massilia mucilaginosa sp. nov., Massilia frigida sp. nov. isolated from streams, lakes and regoliths.</title>
        <authorList>
            <person name="Holochova P."/>
            <person name="Sedlacek I."/>
            <person name="Kralova S."/>
            <person name="Maslanova I."/>
            <person name="Busse H.-J."/>
            <person name="Stankova E."/>
            <person name="Vrbovska V."/>
            <person name="Kovarovic V."/>
            <person name="Bartak M."/>
            <person name="Svec P."/>
            <person name="Pantucek R."/>
        </authorList>
    </citation>
    <scope>NUCLEOTIDE SEQUENCE [LARGE SCALE GENOMIC DNA]</scope>
    <source>
        <strain evidence="2 3">CCM 8693</strain>
    </source>
</reference>
<protein>
    <submittedName>
        <fullName evidence="2">Uncharacterized protein</fullName>
    </submittedName>
</protein>
<evidence type="ECO:0000313" key="3">
    <source>
        <dbReference type="Proteomes" id="UP000819052"/>
    </source>
</evidence>